<feature type="domain" description="Tip attachment protein J" evidence="1">
    <location>
        <begin position="282"/>
        <end position="442"/>
    </location>
</feature>
<accession>A0A2N0HL36</accession>
<feature type="domain" description="Rcc01698-like C-terminal" evidence="2">
    <location>
        <begin position="540"/>
        <end position="642"/>
    </location>
</feature>
<proteinExistence type="predicted"/>
<name>A0A2N0HL36_9SPHN</name>
<dbReference type="OrthoDB" id="8445115at2"/>
<sequence>MTGQLLTQAVTFVAQVGISYMLNRLTARDGPKLDDLSPGSGEYGVAMPRVYGAEVRLAPPVLAQADFKETEHTVEDYSEVVGAISGAAQGFLIGGPIGAAIGAVVGGLFGAAAPDQKYYTYSVSLALLLADRSRDEPIEALNRLIGAGRTIFDAAELAGTTTLDSQGNVLSIVFPQNRYVKSVRVYGGGSEQGIDPVLAAAVDEVTAYRHRAYVVLEDLQLETFGNSVPLIEGLIQARTAHTLADVVGSICAESGIAAAYDLSSTELSGIVLRGYAITAETACWDAIKPLLPVYRFDAAETAGQVRFYKRNQGMRASIPADDLGAHEYGNSPPPRVSFTRQYDVGLPQETSITFLDPARDYQANTASSRRSEGDAKSNIALTLQLTLTADEGATAAATAHWDAWLGRTQAQFSLTDAWIGIEPGRIYTLPIEQDRLPFRVTRKLRGANGVIEVEALSDESITYQGTVSGAPAPLPGSESTLLAGTVVVPMDMPMQSDGHDTFGFYVAMGATRPYWSRGRVEVSGDGVTYATLLDHTAAAVMGDVVGTLTAGTTTGLDDSLDTASVLTVELLHDQMALQSVTDAQLDAWRNFAFVGQAGRGEYVQFKTATQTGPTTWELTDLRRGQRGTDHAIGGHAAGDSFVLLGEGGIYHVPAVDGSGWGDGLTLRGVTLHQDANDAATVTFSNTGEIKRPFSPVGLTGAFVGSDLELEWTRRARFFDGDLHTDAPETWDVELYRNAALVRTETVGSPAYVYETADQVADGVTDGDAIVVRVYQVNTDYGRSRPRTAAFIQDTFVLHLEDGTTSWRMEDDLTPIGLG</sequence>
<evidence type="ECO:0000259" key="1">
    <source>
        <dbReference type="Pfam" id="PF13550"/>
    </source>
</evidence>
<comment type="caution">
    <text evidence="3">The sequence shown here is derived from an EMBL/GenBank/DDBJ whole genome shotgun (WGS) entry which is preliminary data.</text>
</comment>
<dbReference type="Pfam" id="PF13550">
    <property type="entry name" value="Phage-tail_3"/>
    <property type="match status" value="1"/>
</dbReference>
<protein>
    <submittedName>
        <fullName evidence="3">Putative tail protein</fullName>
    </submittedName>
</protein>
<dbReference type="InterPro" id="IPR032876">
    <property type="entry name" value="J_dom"/>
</dbReference>
<dbReference type="InterPro" id="IPR056490">
    <property type="entry name" value="Rcc01698_C"/>
</dbReference>
<dbReference type="Proteomes" id="UP000232587">
    <property type="component" value="Unassembled WGS sequence"/>
</dbReference>
<dbReference type="EMBL" id="PHUF01000003">
    <property type="protein sequence ID" value="PKB19664.1"/>
    <property type="molecule type" value="Genomic_DNA"/>
</dbReference>
<organism evidence="3 4">
    <name type="scientific">Novosphingobium kunmingense</name>
    <dbReference type="NCBI Taxonomy" id="1211806"/>
    <lineage>
        <taxon>Bacteria</taxon>
        <taxon>Pseudomonadati</taxon>
        <taxon>Pseudomonadota</taxon>
        <taxon>Alphaproteobacteria</taxon>
        <taxon>Sphingomonadales</taxon>
        <taxon>Sphingomonadaceae</taxon>
        <taxon>Novosphingobium</taxon>
    </lineage>
</organism>
<dbReference type="RefSeq" id="WP_100867111.1">
    <property type="nucleotide sequence ID" value="NZ_PHUF01000003.1"/>
</dbReference>
<keyword evidence="4" id="KW-1185">Reference proteome</keyword>
<evidence type="ECO:0000259" key="2">
    <source>
        <dbReference type="Pfam" id="PF23666"/>
    </source>
</evidence>
<evidence type="ECO:0000313" key="4">
    <source>
        <dbReference type="Proteomes" id="UP000232587"/>
    </source>
</evidence>
<evidence type="ECO:0000313" key="3">
    <source>
        <dbReference type="EMBL" id="PKB19664.1"/>
    </source>
</evidence>
<gene>
    <name evidence="3" type="ORF">B0I00_1904</name>
</gene>
<reference evidence="3 4" key="1">
    <citation type="submission" date="2017-11" db="EMBL/GenBank/DDBJ databases">
        <title>Genomic Encyclopedia of Type Strains, Phase III (KMG-III): the genomes of soil and plant-associated and newly described type strains.</title>
        <authorList>
            <person name="Whitman W."/>
        </authorList>
    </citation>
    <scope>NUCLEOTIDE SEQUENCE [LARGE SCALE GENOMIC DNA]</scope>
    <source>
        <strain evidence="3 4">CGMCC 1.12274</strain>
    </source>
</reference>
<dbReference type="Pfam" id="PF23666">
    <property type="entry name" value="Rcc01698_C"/>
    <property type="match status" value="1"/>
</dbReference>
<dbReference type="AlphaFoldDB" id="A0A2N0HL36"/>